<dbReference type="GO" id="GO:0038023">
    <property type="term" value="F:signaling receptor activity"/>
    <property type="evidence" value="ECO:0007669"/>
    <property type="project" value="InterPro"/>
</dbReference>
<dbReference type="InterPro" id="IPR024949">
    <property type="entry name" value="Bet_v_I_allergen"/>
</dbReference>
<evidence type="ECO:0000313" key="5">
    <source>
        <dbReference type="EMBL" id="KAE8712364.1"/>
    </source>
</evidence>
<evidence type="ECO:0000313" key="6">
    <source>
        <dbReference type="Proteomes" id="UP000436088"/>
    </source>
</evidence>
<proteinExistence type="inferred from homology"/>
<evidence type="ECO:0000256" key="2">
    <source>
        <dbReference type="ARBA" id="ARBA00022821"/>
    </source>
</evidence>
<dbReference type="GO" id="GO:0009738">
    <property type="term" value="P:abscisic acid-activated signaling pathway"/>
    <property type="evidence" value="ECO:0007669"/>
    <property type="project" value="InterPro"/>
</dbReference>
<evidence type="ECO:0000259" key="4">
    <source>
        <dbReference type="Pfam" id="PF00407"/>
    </source>
</evidence>
<gene>
    <name evidence="5" type="ORF">F3Y22_tig00110257pilonHSYRG00018</name>
</gene>
<dbReference type="Gene3D" id="3.30.530.20">
    <property type="match status" value="1"/>
</dbReference>
<keyword evidence="3" id="KW-0568">Pathogenesis-related protein</keyword>
<dbReference type="GO" id="GO:0005737">
    <property type="term" value="C:cytoplasm"/>
    <property type="evidence" value="ECO:0007669"/>
    <property type="project" value="TreeGrafter"/>
</dbReference>
<dbReference type="InterPro" id="IPR023393">
    <property type="entry name" value="START-like_dom_sf"/>
</dbReference>
<evidence type="ECO:0000256" key="1">
    <source>
        <dbReference type="ARBA" id="ARBA00009744"/>
    </source>
</evidence>
<dbReference type="InterPro" id="IPR050279">
    <property type="entry name" value="Plant_def-hormone_signal"/>
</dbReference>
<organism evidence="5 6">
    <name type="scientific">Hibiscus syriacus</name>
    <name type="common">Rose of Sharon</name>
    <dbReference type="NCBI Taxonomy" id="106335"/>
    <lineage>
        <taxon>Eukaryota</taxon>
        <taxon>Viridiplantae</taxon>
        <taxon>Streptophyta</taxon>
        <taxon>Embryophyta</taxon>
        <taxon>Tracheophyta</taxon>
        <taxon>Spermatophyta</taxon>
        <taxon>Magnoliopsida</taxon>
        <taxon>eudicotyledons</taxon>
        <taxon>Gunneridae</taxon>
        <taxon>Pentapetalae</taxon>
        <taxon>rosids</taxon>
        <taxon>malvids</taxon>
        <taxon>Malvales</taxon>
        <taxon>Malvaceae</taxon>
        <taxon>Malvoideae</taxon>
        <taxon>Hibiscus</taxon>
    </lineage>
</organism>
<name>A0A6A3B5G6_HIBSY</name>
<dbReference type="PANTHER" id="PTHR31213:SF55">
    <property type="entry name" value="STRESS-INDUCED PROTEIN SAM22"/>
    <property type="match status" value="1"/>
</dbReference>
<dbReference type="PRINTS" id="PR00634">
    <property type="entry name" value="BETALLERGEN"/>
</dbReference>
<dbReference type="FunFam" id="3.30.530.20:FF:000007">
    <property type="entry name" value="Major pollen allergen Bet v 1-A"/>
    <property type="match status" value="1"/>
</dbReference>
<dbReference type="GO" id="GO:0006952">
    <property type="term" value="P:defense response"/>
    <property type="evidence" value="ECO:0007669"/>
    <property type="project" value="UniProtKB-KW"/>
</dbReference>
<dbReference type="InterPro" id="IPR000916">
    <property type="entry name" value="Bet_v_I/MLP"/>
</dbReference>
<sequence>MEVAPHAIKSVEVLEGDGGPGTIKKINFADGIGFNYVKNKIHKLDKESRSYSDCVIEGDALNNKLEKISDENKFDPAPNGGTIIKITTKFHTVGDSEITEEEMKKVIESRAQVYKAVEEFSSQIRCLKLHTHKASVVCGLLAPKLFDWVTKVMITGFDHLTSIVMRN</sequence>
<accession>A0A6A3B5G6</accession>
<dbReference type="EMBL" id="VEPZ02000897">
    <property type="protein sequence ID" value="KAE8712364.1"/>
    <property type="molecule type" value="Genomic_DNA"/>
</dbReference>
<keyword evidence="6" id="KW-1185">Reference proteome</keyword>
<dbReference type="GO" id="GO:0004864">
    <property type="term" value="F:protein phosphatase inhibitor activity"/>
    <property type="evidence" value="ECO:0007669"/>
    <property type="project" value="InterPro"/>
</dbReference>
<reference evidence="5" key="1">
    <citation type="submission" date="2019-09" db="EMBL/GenBank/DDBJ databases">
        <title>Draft genome information of white flower Hibiscus syriacus.</title>
        <authorList>
            <person name="Kim Y.-M."/>
        </authorList>
    </citation>
    <scope>NUCLEOTIDE SEQUENCE [LARGE SCALE GENOMIC DNA]</scope>
    <source>
        <strain evidence="5">YM2019G1</strain>
    </source>
</reference>
<dbReference type="AlphaFoldDB" id="A0A6A3B5G6"/>
<comment type="caution">
    <text evidence="5">The sequence shown here is derived from an EMBL/GenBank/DDBJ whole genome shotgun (WGS) entry which is preliminary data.</text>
</comment>
<dbReference type="CDD" id="cd07816">
    <property type="entry name" value="Bet_v1-like"/>
    <property type="match status" value="1"/>
</dbReference>
<feature type="domain" description="Bet v I/Major latex protein" evidence="4">
    <location>
        <begin position="3"/>
        <end position="109"/>
    </location>
</feature>
<protein>
    <submittedName>
        <fullName evidence="5">Major allergen Pru av 1</fullName>
    </submittedName>
</protein>
<dbReference type="Proteomes" id="UP000436088">
    <property type="component" value="Unassembled WGS sequence"/>
</dbReference>
<keyword evidence="2" id="KW-0611">Plant defense</keyword>
<dbReference type="Pfam" id="PF00407">
    <property type="entry name" value="Bet_v_1"/>
    <property type="match status" value="1"/>
</dbReference>
<dbReference type="PANTHER" id="PTHR31213">
    <property type="entry name" value="OS08G0374000 PROTEIN-RELATED"/>
    <property type="match status" value="1"/>
</dbReference>
<dbReference type="SUPFAM" id="SSF55961">
    <property type="entry name" value="Bet v1-like"/>
    <property type="match status" value="1"/>
</dbReference>
<dbReference type="GO" id="GO:0010427">
    <property type="term" value="F:abscisic acid binding"/>
    <property type="evidence" value="ECO:0007669"/>
    <property type="project" value="InterPro"/>
</dbReference>
<comment type="similarity">
    <text evidence="1">Belongs to the BetVI family.</text>
</comment>
<dbReference type="GO" id="GO:0005634">
    <property type="term" value="C:nucleus"/>
    <property type="evidence" value="ECO:0007669"/>
    <property type="project" value="TreeGrafter"/>
</dbReference>
<evidence type="ECO:0000256" key="3">
    <source>
        <dbReference type="ARBA" id="ARBA00023265"/>
    </source>
</evidence>